<keyword evidence="2" id="KW-0472">Membrane</keyword>
<dbReference type="Proteomes" id="UP000006882">
    <property type="component" value="Chromosome G3"/>
</dbReference>
<dbReference type="GO" id="GO:0050793">
    <property type="term" value="P:regulation of developmental process"/>
    <property type="evidence" value="ECO:0007669"/>
    <property type="project" value="InterPro"/>
</dbReference>
<accession>A0A251Q1Q4</accession>
<keyword evidence="2" id="KW-0812">Transmembrane</keyword>
<evidence type="ECO:0000313" key="4">
    <source>
        <dbReference type="Proteomes" id="UP000006882"/>
    </source>
</evidence>
<protein>
    <submittedName>
        <fullName evidence="3">Uncharacterized protein</fullName>
    </submittedName>
</protein>
<keyword evidence="2" id="KW-1133">Transmembrane helix</keyword>
<feature type="transmembrane region" description="Helical" evidence="2">
    <location>
        <begin position="92"/>
        <end position="109"/>
    </location>
</feature>
<dbReference type="Gramene" id="ONI17330">
    <property type="protein sequence ID" value="ONI17330"/>
    <property type="gene ID" value="PRUPE_3G151900"/>
</dbReference>
<keyword evidence="4" id="KW-1185">Reference proteome</keyword>
<proteinExistence type="predicted"/>
<dbReference type="PANTHER" id="PTHR34663:SF9">
    <property type="entry name" value="OS06G0637400 PROTEIN"/>
    <property type="match status" value="1"/>
</dbReference>
<dbReference type="AlphaFoldDB" id="A0A251Q1Q4"/>
<dbReference type="EMBL" id="CM007653">
    <property type="protein sequence ID" value="ONI17330.1"/>
    <property type="molecule type" value="Genomic_DNA"/>
</dbReference>
<dbReference type="PANTHER" id="PTHR34663">
    <property type="entry name" value="OS06G0637400 PROTEIN"/>
    <property type="match status" value="1"/>
</dbReference>
<evidence type="ECO:0000313" key="3">
    <source>
        <dbReference type="EMBL" id="ONI17330.1"/>
    </source>
</evidence>
<reference evidence="3 4" key="1">
    <citation type="journal article" date="2013" name="Nat. Genet.">
        <title>The high-quality draft genome of peach (Prunus persica) identifies unique patterns of genetic diversity, domestication and genome evolution.</title>
        <authorList>
            <consortium name="International Peach Genome Initiative"/>
            <person name="Verde I."/>
            <person name="Abbott A.G."/>
            <person name="Scalabrin S."/>
            <person name="Jung S."/>
            <person name="Shu S."/>
            <person name="Marroni F."/>
            <person name="Zhebentyayeva T."/>
            <person name="Dettori M.T."/>
            <person name="Grimwood J."/>
            <person name="Cattonaro F."/>
            <person name="Zuccolo A."/>
            <person name="Rossini L."/>
            <person name="Jenkins J."/>
            <person name="Vendramin E."/>
            <person name="Meisel L.A."/>
            <person name="Decroocq V."/>
            <person name="Sosinski B."/>
            <person name="Prochnik S."/>
            <person name="Mitros T."/>
            <person name="Policriti A."/>
            <person name="Cipriani G."/>
            <person name="Dondini L."/>
            <person name="Ficklin S."/>
            <person name="Goodstein D.M."/>
            <person name="Xuan P."/>
            <person name="Del Fabbro C."/>
            <person name="Aramini V."/>
            <person name="Copetti D."/>
            <person name="Gonzalez S."/>
            <person name="Horner D.S."/>
            <person name="Falchi R."/>
            <person name="Lucas S."/>
            <person name="Mica E."/>
            <person name="Maldonado J."/>
            <person name="Lazzari B."/>
            <person name="Bielenberg D."/>
            <person name="Pirona R."/>
            <person name="Miculan M."/>
            <person name="Barakat A."/>
            <person name="Testolin R."/>
            <person name="Stella A."/>
            <person name="Tartarini S."/>
            <person name="Tonutti P."/>
            <person name="Arus P."/>
            <person name="Orellana A."/>
            <person name="Wells C."/>
            <person name="Main D."/>
            <person name="Vizzotto G."/>
            <person name="Silva H."/>
            <person name="Salamini F."/>
            <person name="Schmutz J."/>
            <person name="Morgante M."/>
            <person name="Rokhsar D.S."/>
        </authorList>
    </citation>
    <scope>NUCLEOTIDE SEQUENCE [LARGE SCALE GENOMIC DNA]</scope>
    <source>
        <strain evidence="4">cv. Nemared</strain>
    </source>
</reference>
<sequence length="110" mass="12067">MWKPDSLYVLIASPFNIMSTTIGGFLDGLSLGAIKESGPSPGEGHKFMNQQTLGGIKKPSPSPPFPPHNSSISLPFSIPSTPTKYEWRTQSIGFPKFLINFFILLFVLIL</sequence>
<feature type="transmembrane region" description="Helical" evidence="2">
    <location>
        <begin position="7"/>
        <end position="26"/>
    </location>
</feature>
<feature type="region of interest" description="Disordered" evidence="1">
    <location>
        <begin position="40"/>
        <end position="69"/>
    </location>
</feature>
<evidence type="ECO:0000256" key="1">
    <source>
        <dbReference type="SAM" id="MobiDB-lite"/>
    </source>
</evidence>
<organism evidence="3 4">
    <name type="scientific">Prunus persica</name>
    <name type="common">Peach</name>
    <name type="synonym">Amygdalus persica</name>
    <dbReference type="NCBI Taxonomy" id="3760"/>
    <lineage>
        <taxon>Eukaryota</taxon>
        <taxon>Viridiplantae</taxon>
        <taxon>Streptophyta</taxon>
        <taxon>Embryophyta</taxon>
        <taxon>Tracheophyta</taxon>
        <taxon>Spermatophyta</taxon>
        <taxon>Magnoliopsida</taxon>
        <taxon>eudicotyledons</taxon>
        <taxon>Gunneridae</taxon>
        <taxon>Pentapetalae</taxon>
        <taxon>rosids</taxon>
        <taxon>fabids</taxon>
        <taxon>Rosales</taxon>
        <taxon>Rosaceae</taxon>
        <taxon>Amygdaloideae</taxon>
        <taxon>Amygdaleae</taxon>
        <taxon>Prunus</taxon>
    </lineage>
</organism>
<dbReference type="GO" id="GO:0045087">
    <property type="term" value="P:innate immune response"/>
    <property type="evidence" value="ECO:0007669"/>
    <property type="project" value="InterPro"/>
</dbReference>
<name>A0A251Q1Q4_PRUPE</name>
<gene>
    <name evidence="3" type="ORF">PRUPE_3G151900</name>
</gene>
<dbReference type="InterPro" id="IPR044700">
    <property type="entry name" value="PIP2/PIPL1"/>
</dbReference>
<evidence type="ECO:0000256" key="2">
    <source>
        <dbReference type="SAM" id="Phobius"/>
    </source>
</evidence>